<dbReference type="InterPro" id="IPR036188">
    <property type="entry name" value="FAD/NAD-bd_sf"/>
</dbReference>
<evidence type="ECO:0000256" key="5">
    <source>
        <dbReference type="ARBA" id="ARBA00023027"/>
    </source>
</evidence>
<gene>
    <name evidence="8" type="ORF">JK636_06590</name>
</gene>
<organism evidence="8 9">
    <name type="scientific">Clostridium rhizosphaerae</name>
    <dbReference type="NCBI Taxonomy" id="2803861"/>
    <lineage>
        <taxon>Bacteria</taxon>
        <taxon>Bacillati</taxon>
        <taxon>Bacillota</taxon>
        <taxon>Clostridia</taxon>
        <taxon>Eubacteriales</taxon>
        <taxon>Clostridiaceae</taxon>
        <taxon>Clostridium</taxon>
    </lineage>
</organism>
<keyword evidence="3" id="KW-0819">tRNA processing</keyword>
<comment type="cofactor">
    <cofactor evidence="1">
        <name>FAD</name>
        <dbReference type="ChEBI" id="CHEBI:57692"/>
    </cofactor>
</comment>
<reference evidence="8 9" key="1">
    <citation type="submission" date="2021-01" db="EMBL/GenBank/DDBJ databases">
        <title>Genome public.</title>
        <authorList>
            <person name="Liu C."/>
            <person name="Sun Q."/>
        </authorList>
    </citation>
    <scope>NUCLEOTIDE SEQUENCE [LARGE SCALE GENOMIC DNA]</scope>
    <source>
        <strain evidence="8 9">YIM B02515</strain>
    </source>
</reference>
<dbReference type="SUPFAM" id="SSF51905">
    <property type="entry name" value="FAD/NAD(P)-binding domain"/>
    <property type="match status" value="1"/>
</dbReference>
<dbReference type="RefSeq" id="WP_202748035.1">
    <property type="nucleotide sequence ID" value="NZ_JAESWC010000002.1"/>
</dbReference>
<dbReference type="Gene3D" id="3.50.50.60">
    <property type="entry name" value="FAD/NAD(P)-binding domain"/>
    <property type="match status" value="2"/>
</dbReference>
<evidence type="ECO:0000313" key="9">
    <source>
        <dbReference type="Proteomes" id="UP000632377"/>
    </source>
</evidence>
<feature type="domain" description="MnmG N-terminal" evidence="7">
    <location>
        <begin position="2"/>
        <end position="222"/>
    </location>
</feature>
<dbReference type="InterPro" id="IPR040131">
    <property type="entry name" value="MnmG_N"/>
</dbReference>
<dbReference type="InterPro" id="IPR002218">
    <property type="entry name" value="MnmG-rel"/>
</dbReference>
<evidence type="ECO:0000256" key="4">
    <source>
        <dbReference type="ARBA" id="ARBA00022827"/>
    </source>
</evidence>
<evidence type="ECO:0000259" key="7">
    <source>
        <dbReference type="Pfam" id="PF01134"/>
    </source>
</evidence>
<keyword evidence="2" id="KW-0285">Flavoprotein</keyword>
<keyword evidence="5" id="KW-0520">NAD</keyword>
<keyword evidence="4" id="KW-0274">FAD</keyword>
<keyword evidence="9" id="KW-1185">Reference proteome</keyword>
<evidence type="ECO:0000256" key="1">
    <source>
        <dbReference type="ARBA" id="ARBA00001974"/>
    </source>
</evidence>
<protein>
    <submittedName>
        <fullName evidence="8">FAD-dependent oxidoreductase</fullName>
    </submittedName>
</protein>
<comment type="subunit">
    <text evidence="6">Homodimer. Heterotetramer of two MnmE and two MnmG subunits.</text>
</comment>
<evidence type="ECO:0000313" key="8">
    <source>
        <dbReference type="EMBL" id="MBL4935424.1"/>
    </source>
</evidence>
<evidence type="ECO:0000256" key="6">
    <source>
        <dbReference type="ARBA" id="ARBA00025948"/>
    </source>
</evidence>
<comment type="caution">
    <text evidence="8">The sequence shown here is derived from an EMBL/GenBank/DDBJ whole genome shotgun (WGS) entry which is preliminary data.</text>
</comment>
<feature type="domain" description="MnmG N-terminal" evidence="7">
    <location>
        <begin position="273"/>
        <end position="350"/>
    </location>
</feature>
<dbReference type="PANTHER" id="PTHR11806">
    <property type="entry name" value="GLUCOSE INHIBITED DIVISION PROTEIN A"/>
    <property type="match status" value="1"/>
</dbReference>
<proteinExistence type="predicted"/>
<accession>A0ABS1T7V4</accession>
<dbReference type="Pfam" id="PF01134">
    <property type="entry name" value="GIDA"/>
    <property type="match status" value="2"/>
</dbReference>
<dbReference type="Proteomes" id="UP000632377">
    <property type="component" value="Unassembled WGS sequence"/>
</dbReference>
<dbReference type="PANTHER" id="PTHR11806:SF0">
    <property type="entry name" value="PROTEIN MTO1 HOMOLOG, MITOCHONDRIAL"/>
    <property type="match status" value="1"/>
</dbReference>
<evidence type="ECO:0000256" key="3">
    <source>
        <dbReference type="ARBA" id="ARBA00022694"/>
    </source>
</evidence>
<evidence type="ECO:0000256" key="2">
    <source>
        <dbReference type="ARBA" id="ARBA00022630"/>
    </source>
</evidence>
<dbReference type="EMBL" id="JAESWC010000002">
    <property type="protein sequence ID" value="MBL4935424.1"/>
    <property type="molecule type" value="Genomic_DNA"/>
</dbReference>
<name>A0ABS1T7V4_9CLOT</name>
<sequence>MKVVIIGGGWAGCAAAITAKKAGAEVSIYEKSDLLLGVGNVGGIMRNNGRYTAAEELINLGAGDLIHITDKNARHKNVDFPEHKHATLCDVNKLEPEVRRYILSLGIEVNLVARVSNVDMEGNKIKAIRLSNNTLVSGDVFIDTTGSTGAMDNCAKYGNGCVMCVLRCPTFGARISISSKAGVQDIVGERADGSPGAFSGSCEVSRDSLSEELLKELDEKGVAVLKIPPEDINTEKLKLKVCQQYALEEFAENLVLLDTGHIKLMTPFYPLEKLRKLKGLENVRFMDPYSGGRGNSIRYLAAAPRTDDMKVIGVDNLFCAGEKAGFFIGHTEAISTGSLAGHNAVRFSLNLPLLILPKETTSIGDIIYYSNYRLSTKEGRKVRHTFSGAEYFERMKSLNLYTLDNEEIRQRIEDLELKDIFSKKLIN</sequence>